<evidence type="ECO:0000256" key="1">
    <source>
        <dbReference type="SAM" id="MobiDB-lite"/>
    </source>
</evidence>
<gene>
    <name evidence="2" type="ORF">PR048_016188</name>
</gene>
<comment type="caution">
    <text evidence="2">The sequence shown here is derived from an EMBL/GenBank/DDBJ whole genome shotgun (WGS) entry which is preliminary data.</text>
</comment>
<organism evidence="2 3">
    <name type="scientific">Dryococelus australis</name>
    <dbReference type="NCBI Taxonomy" id="614101"/>
    <lineage>
        <taxon>Eukaryota</taxon>
        <taxon>Metazoa</taxon>
        <taxon>Ecdysozoa</taxon>
        <taxon>Arthropoda</taxon>
        <taxon>Hexapoda</taxon>
        <taxon>Insecta</taxon>
        <taxon>Pterygota</taxon>
        <taxon>Neoptera</taxon>
        <taxon>Polyneoptera</taxon>
        <taxon>Phasmatodea</taxon>
        <taxon>Verophasmatodea</taxon>
        <taxon>Anareolatae</taxon>
        <taxon>Phasmatidae</taxon>
        <taxon>Eurycanthinae</taxon>
        <taxon>Dryococelus</taxon>
    </lineage>
</organism>
<accession>A0ABQ9HJM2</accession>
<evidence type="ECO:0000313" key="2">
    <source>
        <dbReference type="EMBL" id="KAJ8884331.1"/>
    </source>
</evidence>
<evidence type="ECO:0000313" key="3">
    <source>
        <dbReference type="Proteomes" id="UP001159363"/>
    </source>
</evidence>
<name>A0ABQ9HJM2_9NEOP</name>
<protein>
    <submittedName>
        <fullName evidence="2">Uncharacterized protein</fullName>
    </submittedName>
</protein>
<dbReference type="Proteomes" id="UP001159363">
    <property type="component" value="Chromosome 4"/>
</dbReference>
<dbReference type="EMBL" id="JARBHB010000005">
    <property type="protein sequence ID" value="KAJ8884331.1"/>
    <property type="molecule type" value="Genomic_DNA"/>
</dbReference>
<proteinExistence type="predicted"/>
<reference evidence="2 3" key="1">
    <citation type="submission" date="2023-02" db="EMBL/GenBank/DDBJ databases">
        <title>LHISI_Scaffold_Assembly.</title>
        <authorList>
            <person name="Stuart O.P."/>
            <person name="Cleave R."/>
            <person name="Magrath M.J.L."/>
            <person name="Mikheyev A.S."/>
        </authorList>
    </citation>
    <scope>NUCLEOTIDE SEQUENCE [LARGE SCALE GENOMIC DNA]</scope>
    <source>
        <strain evidence="2">Daus_M_001</strain>
        <tissue evidence="2">Leg muscle</tissue>
    </source>
</reference>
<keyword evidence="3" id="KW-1185">Reference proteome</keyword>
<feature type="region of interest" description="Disordered" evidence="1">
    <location>
        <begin position="859"/>
        <end position="894"/>
    </location>
</feature>
<sequence>MDRYGLRRPAYVRQFRLYAQGAPLTCGLSTAVSPERVFKWRPYNFISRDSAVKPSASFYRSFSGEPGSISGWVTGFSQVGIVLDDVVGRRVFSGISRFPSLRSRAALYSPQQSSSSALTTSLLRAAQIPSHSIKGTFNGFVKKRIFQTRCRCFFYTTLRRSEFQLLSRQYTVCGPWYSFNGYSTSLTSSVTDIHVLCFLRNAAKSQSLLLLRVAHATLCTYGNVYFKEIAGISIPCSEGRCVVFGTDLNNEVLRADEAASSGPDGNQTWFPMVKDKRLSRYTNRGPRFKKESALTMFHRTIPHENSHSLLNVHNDAAYAKTGKPKRFGSIAALNTTVLKFQLPDGQFRSQDTLMDKITMRRGDGALDARVSDTLIAPELEPALVLTTSCTLTATGAMIMKCVSPFLPAVTAHCLQLCSWRKLRFFGSSYRNIFKALIPTLTTPLLECGGLVGERLIYTGNMEAFWPQKTNFSILPKIKSHLKEKRFQGVWFQQWELRWVKCVDLRIFHSFLKSLQAALSIEVSTVNEGGVSKADHLKDKNLVWLCLGTWPFVLREYIYVDALRRLDVFFLRSRHRFTRSYGVLWQVKRDEVKSDEPCGRMASSPRPRSLHQSPQAAARSTACGVGTSVSAASDTQVRPVVEGRVVVTWLATPSTAASCRPPRAPYFTWAPRGADRGVPPCSSVSPLSSFPLSRRLLTYSSLATRTPVSNDSPVRLRIETAELTSLTIVRRNCCRHRGGWQLQEVPCLVKPGLQEVIQLQRHDSLKALQTRQSNESEGLTNAKVKDKLQQLQCRLTDRVALQHDNAGVNPYREHIGDIPGVNMNLHLTCGNASELLHASGPRWLSGGELFCLERDSSLTGILSPPPAEQTRDPDSHESACVTRRRRARTQRATGT</sequence>
<feature type="region of interest" description="Disordered" evidence="1">
    <location>
        <begin position="594"/>
        <end position="616"/>
    </location>
</feature>